<evidence type="ECO:0000256" key="8">
    <source>
        <dbReference type="ARBA" id="ARBA00048617"/>
    </source>
</evidence>
<evidence type="ECO:0000256" key="5">
    <source>
        <dbReference type="ARBA" id="ARBA00023244"/>
    </source>
</evidence>
<dbReference type="GO" id="GO:0004852">
    <property type="term" value="F:uroporphyrinogen-III synthase activity"/>
    <property type="evidence" value="ECO:0007669"/>
    <property type="project" value="UniProtKB-EC"/>
</dbReference>
<organism evidence="11 12">
    <name type="scientific">Methylocaldum szegediense</name>
    <dbReference type="NCBI Taxonomy" id="73780"/>
    <lineage>
        <taxon>Bacteria</taxon>
        <taxon>Pseudomonadati</taxon>
        <taxon>Pseudomonadota</taxon>
        <taxon>Gammaproteobacteria</taxon>
        <taxon>Methylococcales</taxon>
        <taxon>Methylococcaceae</taxon>
        <taxon>Methylocaldum</taxon>
    </lineage>
</organism>
<evidence type="ECO:0000256" key="1">
    <source>
        <dbReference type="ARBA" id="ARBA00004772"/>
    </source>
</evidence>
<dbReference type="EC" id="4.2.1.75" evidence="3 9"/>
<keyword evidence="5 9" id="KW-0627">Porphyrin biosynthesis</keyword>
<comment type="function">
    <text evidence="6 9">Catalyzes cyclization of the linear tetrapyrrole, hydroxymethylbilane, to the macrocyclic uroporphyrinogen III.</text>
</comment>
<gene>
    <name evidence="11" type="ORF">MSZNOR_4028</name>
</gene>
<proteinExistence type="inferred from homology"/>
<dbReference type="InterPro" id="IPR039793">
    <property type="entry name" value="UROS/Hem4"/>
</dbReference>
<dbReference type="RefSeq" id="WP_026609495.1">
    <property type="nucleotide sequence ID" value="NZ_OX458333.1"/>
</dbReference>
<protein>
    <recommendedName>
        <fullName evidence="7 9">Uroporphyrinogen-III synthase</fullName>
        <ecNumber evidence="3 9">4.2.1.75</ecNumber>
    </recommendedName>
</protein>
<dbReference type="PANTHER" id="PTHR38042">
    <property type="entry name" value="UROPORPHYRINOGEN-III SYNTHASE, CHLOROPLASTIC"/>
    <property type="match status" value="1"/>
</dbReference>
<name>A0ABM9I6Y1_9GAMM</name>
<keyword evidence="4 9" id="KW-0456">Lyase</keyword>
<dbReference type="SUPFAM" id="SSF69618">
    <property type="entry name" value="HemD-like"/>
    <property type="match status" value="1"/>
</dbReference>
<accession>A0ABM9I6Y1</accession>
<dbReference type="InterPro" id="IPR003754">
    <property type="entry name" value="4pyrrol_synth_uPrphyn_synth"/>
</dbReference>
<dbReference type="InterPro" id="IPR036108">
    <property type="entry name" value="4pyrrol_syn_uPrphyn_synt_sf"/>
</dbReference>
<comment type="pathway">
    <text evidence="1 9">Porphyrin-containing compound metabolism; protoporphyrin-IX biosynthesis; coproporphyrinogen-III from 5-aminolevulinate: step 3/4.</text>
</comment>
<evidence type="ECO:0000259" key="10">
    <source>
        <dbReference type="Pfam" id="PF02602"/>
    </source>
</evidence>
<dbReference type="Pfam" id="PF02602">
    <property type="entry name" value="HEM4"/>
    <property type="match status" value="1"/>
</dbReference>
<dbReference type="CDD" id="cd06578">
    <property type="entry name" value="HemD"/>
    <property type="match status" value="1"/>
</dbReference>
<dbReference type="EMBL" id="OX458333">
    <property type="protein sequence ID" value="CAI8930462.1"/>
    <property type="molecule type" value="Genomic_DNA"/>
</dbReference>
<dbReference type="Proteomes" id="UP001162030">
    <property type="component" value="Chromosome"/>
</dbReference>
<evidence type="ECO:0000313" key="11">
    <source>
        <dbReference type="EMBL" id="CAI8930462.1"/>
    </source>
</evidence>
<evidence type="ECO:0000256" key="2">
    <source>
        <dbReference type="ARBA" id="ARBA00008133"/>
    </source>
</evidence>
<evidence type="ECO:0000256" key="6">
    <source>
        <dbReference type="ARBA" id="ARBA00037589"/>
    </source>
</evidence>
<dbReference type="Gene3D" id="3.40.50.10090">
    <property type="match status" value="2"/>
</dbReference>
<sequence length="271" mass="29322">MANPTIPPLSGIGVLVTRPREQAESLCALIEAAGGRALRLPLLDIAAVGDPSPALKLFARRKPWDWLIFASANAVRFTLAIHGGSFSPPESTRVAAIGQATAETLNKAGIRVDLIPKPQFNSESLLASPEMMDVTGKSVLIVRGEGGRAHLGQTLKARGAEVAYAEVYRRMLPEGDIAHWVELWRQGGIDVVTITSGEALNNLVSLLGEVKHEFAERTPLVVIGTRLEKLARDQGWRRVISAEPASDQAITETIIRLFETKNAAQDRQASR</sequence>
<evidence type="ECO:0000256" key="9">
    <source>
        <dbReference type="RuleBase" id="RU366031"/>
    </source>
</evidence>
<comment type="catalytic activity">
    <reaction evidence="8 9">
        <text>hydroxymethylbilane = uroporphyrinogen III + H2O</text>
        <dbReference type="Rhea" id="RHEA:18965"/>
        <dbReference type="ChEBI" id="CHEBI:15377"/>
        <dbReference type="ChEBI" id="CHEBI:57308"/>
        <dbReference type="ChEBI" id="CHEBI:57845"/>
        <dbReference type="EC" id="4.2.1.75"/>
    </reaction>
</comment>
<comment type="similarity">
    <text evidence="2 9">Belongs to the uroporphyrinogen-III synthase family.</text>
</comment>
<evidence type="ECO:0000313" key="12">
    <source>
        <dbReference type="Proteomes" id="UP001162030"/>
    </source>
</evidence>
<feature type="domain" description="Tetrapyrrole biosynthesis uroporphyrinogen III synthase" evidence="10">
    <location>
        <begin position="26"/>
        <end position="248"/>
    </location>
</feature>
<evidence type="ECO:0000256" key="4">
    <source>
        <dbReference type="ARBA" id="ARBA00023239"/>
    </source>
</evidence>
<evidence type="ECO:0000256" key="7">
    <source>
        <dbReference type="ARBA" id="ARBA00040167"/>
    </source>
</evidence>
<evidence type="ECO:0000256" key="3">
    <source>
        <dbReference type="ARBA" id="ARBA00013109"/>
    </source>
</evidence>
<keyword evidence="12" id="KW-1185">Reference proteome</keyword>
<reference evidence="11 12" key="1">
    <citation type="submission" date="2023-03" db="EMBL/GenBank/DDBJ databases">
        <authorList>
            <person name="Pearce D."/>
        </authorList>
    </citation>
    <scope>NUCLEOTIDE SEQUENCE [LARGE SCALE GENOMIC DNA]</scope>
    <source>
        <strain evidence="11">Msz</strain>
    </source>
</reference>
<dbReference type="PANTHER" id="PTHR38042:SF1">
    <property type="entry name" value="UROPORPHYRINOGEN-III SYNTHASE, CHLOROPLASTIC"/>
    <property type="match status" value="1"/>
</dbReference>